<feature type="signal peptide" evidence="1">
    <location>
        <begin position="1"/>
        <end position="23"/>
    </location>
</feature>
<dbReference type="AlphaFoldDB" id="A0A4Q2U6V3"/>
<name>A0A4Q2U6V3_9HYPH</name>
<proteinExistence type="predicted"/>
<accession>A0A4Q2U6V3</accession>
<protein>
    <recommendedName>
        <fullName evidence="4">Porin</fullName>
    </recommendedName>
</protein>
<evidence type="ECO:0000313" key="3">
    <source>
        <dbReference type="Proteomes" id="UP000290759"/>
    </source>
</evidence>
<reference evidence="2 3" key="2">
    <citation type="submission" date="2019-02" db="EMBL/GenBank/DDBJ databases">
        <title>'Lichenibacterium ramalinii' gen. nov. sp. nov., 'Lichenibacterium minor' gen. nov. sp. nov.</title>
        <authorList>
            <person name="Pankratov T."/>
        </authorList>
    </citation>
    <scope>NUCLEOTIDE SEQUENCE [LARGE SCALE GENOMIC DNA]</scope>
    <source>
        <strain evidence="2 3">RmlP026</strain>
    </source>
</reference>
<feature type="chain" id="PRO_5020933037" description="Porin" evidence="1">
    <location>
        <begin position="24"/>
        <end position="90"/>
    </location>
</feature>
<comment type="caution">
    <text evidence="2">The sequence shown here is derived from an EMBL/GenBank/DDBJ whole genome shotgun (WGS) entry which is preliminary data.</text>
</comment>
<keyword evidence="1" id="KW-0732">Signal</keyword>
<gene>
    <name evidence="2" type="ORF">D3273_13305</name>
</gene>
<evidence type="ECO:0000313" key="2">
    <source>
        <dbReference type="EMBL" id="RYC31608.1"/>
    </source>
</evidence>
<reference evidence="2 3" key="1">
    <citation type="submission" date="2018-12" db="EMBL/GenBank/DDBJ databases">
        <authorList>
            <person name="Grouzdev D.S."/>
            <person name="Krutkina M.S."/>
        </authorList>
    </citation>
    <scope>NUCLEOTIDE SEQUENCE [LARGE SCALE GENOMIC DNA]</scope>
    <source>
        <strain evidence="2 3">RmlP026</strain>
    </source>
</reference>
<dbReference type="EMBL" id="QYBB01000013">
    <property type="protein sequence ID" value="RYC31608.1"/>
    <property type="molecule type" value="Genomic_DNA"/>
</dbReference>
<dbReference type="Proteomes" id="UP000290759">
    <property type="component" value="Unassembled WGS sequence"/>
</dbReference>
<evidence type="ECO:0000256" key="1">
    <source>
        <dbReference type="SAM" id="SignalP"/>
    </source>
</evidence>
<dbReference type="RefSeq" id="WP_129227302.1">
    <property type="nucleotide sequence ID" value="NZ_QYBB01000013.1"/>
</dbReference>
<organism evidence="2 3">
    <name type="scientific">Lichenibacterium minor</name>
    <dbReference type="NCBI Taxonomy" id="2316528"/>
    <lineage>
        <taxon>Bacteria</taxon>
        <taxon>Pseudomonadati</taxon>
        <taxon>Pseudomonadota</taxon>
        <taxon>Alphaproteobacteria</taxon>
        <taxon>Hyphomicrobiales</taxon>
        <taxon>Lichenihabitantaceae</taxon>
        <taxon>Lichenibacterium</taxon>
    </lineage>
</organism>
<evidence type="ECO:0008006" key="4">
    <source>
        <dbReference type="Google" id="ProtNLM"/>
    </source>
</evidence>
<sequence>MSRALVPLIAAAAFAVVAGPAGAATAFNSQRGALEHNKNICEATAYFPAGGCLSAYIAGDGRDLFDQEPAPYRPGHRLAYPDGFVPPPAR</sequence>
<keyword evidence="3" id="KW-1185">Reference proteome</keyword>